<keyword evidence="3" id="KW-0464">Manganese</keyword>
<dbReference type="AlphaFoldDB" id="A0A816WPN9"/>
<sequence length="558" mass="63093">LTSQTQRHRDNTQNEVSELYCEIRMIIMVRLKSSLCLLLFSIALLKGSFGSESSKEAYVTLLYGDEFLLGVRVLGKSIRDTGSDKDMVALVSDGVSDYSKNLLKADGWKVERISLLANPNQVHPTRFWGVYTKLKIFNMTDYNKVVYLDADTIVVKNIDDLFKCSKFCANLKHSERLNSGVMVVEPSQALFNDMMRKVKTLSSYTGGDQGFLNSYYPDFPNARVFDPSLSPEELKTRPVPDMERLSTLYNADVGLYMLANKWMVDESKLHVIHYTLGPLKPWDWWTAWLVKPVEAWHSIRVKLEETLPGTGGGKNQKDEFVVKLLFLLPLCALLFCVYRSIQVHEGSLFNQIRYLYYRIRSSGTRGVSTFSTMNPSYQLHGGSAHSKVPQHLGAVSVLFCFISLLISVGTSFVIVPRQIMPWTGLILVYEWTFTIFFLLFGCFLLLVHQHGKKLSVQTESSSLDDSRKGHQRRGVSCDVTTLYYGLGMVFLAIAAVSLPYILGITALFLSRLGLMVGVAIILAAFMTHASEQLAVRWFMRGLEDRGEASRYKSLCFMC</sequence>
<dbReference type="CDD" id="cd02537">
    <property type="entry name" value="GT8_Glycogenin"/>
    <property type="match status" value="1"/>
</dbReference>
<dbReference type="FunFam" id="3.90.550.10:FF:000067">
    <property type="entry name" value="Hexosyltransferase"/>
    <property type="match status" value="1"/>
</dbReference>
<reference evidence="6" key="1">
    <citation type="submission" date="2021-01" db="EMBL/GenBank/DDBJ databases">
        <authorList>
            <consortium name="Genoscope - CEA"/>
            <person name="William W."/>
        </authorList>
    </citation>
    <scope>NUCLEOTIDE SEQUENCE</scope>
</reference>
<evidence type="ECO:0000256" key="1">
    <source>
        <dbReference type="ARBA" id="ARBA00022676"/>
    </source>
</evidence>
<dbReference type="PANTHER" id="PTHR11183">
    <property type="entry name" value="GLYCOGENIN SUBFAMILY MEMBER"/>
    <property type="match status" value="1"/>
</dbReference>
<dbReference type="EC" id="2.4.1.-" evidence="4"/>
<proteinExistence type="inferred from homology"/>
<evidence type="ECO:0000256" key="5">
    <source>
        <dbReference type="SAM" id="Phobius"/>
    </source>
</evidence>
<evidence type="ECO:0000256" key="3">
    <source>
        <dbReference type="ARBA" id="ARBA00023211"/>
    </source>
</evidence>
<feature type="transmembrane region" description="Helical" evidence="5">
    <location>
        <begin position="392"/>
        <end position="414"/>
    </location>
</feature>
<dbReference type="InterPro" id="IPR002495">
    <property type="entry name" value="Glyco_trans_8"/>
</dbReference>
<dbReference type="Pfam" id="PF01501">
    <property type="entry name" value="Glyco_transf_8"/>
    <property type="match status" value="1"/>
</dbReference>
<protein>
    <recommendedName>
        <fullName evidence="4">Hexosyltransferase</fullName>
        <ecNumber evidence="4">2.4.1.-</ecNumber>
    </recommendedName>
</protein>
<keyword evidence="2" id="KW-0808">Transferase</keyword>
<keyword evidence="5" id="KW-1133">Transmembrane helix</keyword>
<evidence type="ECO:0000313" key="6">
    <source>
        <dbReference type="EMBL" id="CAF2136539.1"/>
    </source>
</evidence>
<evidence type="ECO:0000256" key="2">
    <source>
        <dbReference type="ARBA" id="ARBA00022679"/>
    </source>
</evidence>
<evidence type="ECO:0000256" key="4">
    <source>
        <dbReference type="RuleBase" id="RU362027"/>
    </source>
</evidence>
<dbReference type="SUPFAM" id="SSF53448">
    <property type="entry name" value="Nucleotide-diphospho-sugar transferases"/>
    <property type="match status" value="1"/>
</dbReference>
<feature type="non-terminal residue" evidence="6">
    <location>
        <position position="558"/>
    </location>
</feature>
<feature type="transmembrane region" description="Helical" evidence="5">
    <location>
        <begin position="482"/>
        <end position="502"/>
    </location>
</feature>
<keyword evidence="5" id="KW-0812">Transmembrane</keyword>
<keyword evidence="5" id="KW-0472">Membrane</keyword>
<dbReference type="GO" id="GO:0016757">
    <property type="term" value="F:glycosyltransferase activity"/>
    <property type="evidence" value="ECO:0007669"/>
    <property type="project" value="UniProtKB-KW"/>
</dbReference>
<dbReference type="InterPro" id="IPR050587">
    <property type="entry name" value="GNT1/Glycosyltrans_8"/>
</dbReference>
<dbReference type="EMBL" id="HG994356">
    <property type="protein sequence ID" value="CAF2136539.1"/>
    <property type="molecule type" value="Genomic_DNA"/>
</dbReference>
<name>A0A816WPN9_BRANA</name>
<dbReference type="Proteomes" id="UP001295469">
    <property type="component" value="Chromosome A02"/>
</dbReference>
<feature type="transmembrane region" description="Helical" evidence="5">
    <location>
        <begin position="508"/>
        <end position="530"/>
    </location>
</feature>
<organism evidence="6">
    <name type="scientific">Brassica napus</name>
    <name type="common">Rape</name>
    <dbReference type="NCBI Taxonomy" id="3708"/>
    <lineage>
        <taxon>Eukaryota</taxon>
        <taxon>Viridiplantae</taxon>
        <taxon>Streptophyta</taxon>
        <taxon>Embryophyta</taxon>
        <taxon>Tracheophyta</taxon>
        <taxon>Spermatophyta</taxon>
        <taxon>Magnoliopsida</taxon>
        <taxon>eudicotyledons</taxon>
        <taxon>Gunneridae</taxon>
        <taxon>Pentapetalae</taxon>
        <taxon>rosids</taxon>
        <taxon>malvids</taxon>
        <taxon>Brassicales</taxon>
        <taxon>Brassicaceae</taxon>
        <taxon>Brassiceae</taxon>
        <taxon>Brassica</taxon>
    </lineage>
</organism>
<accession>A0A816WPN9</accession>
<comment type="similarity">
    <text evidence="4">Belongs to the glycosyltransferase 8 family.</text>
</comment>
<dbReference type="Gene3D" id="3.90.550.10">
    <property type="entry name" value="Spore Coat Polysaccharide Biosynthesis Protein SpsA, Chain A"/>
    <property type="match status" value="1"/>
</dbReference>
<keyword evidence="1" id="KW-0328">Glycosyltransferase</keyword>
<feature type="transmembrane region" description="Helical" evidence="5">
    <location>
        <begin position="426"/>
        <end position="447"/>
    </location>
</feature>
<dbReference type="InterPro" id="IPR029044">
    <property type="entry name" value="Nucleotide-diphossugar_trans"/>
</dbReference>
<gene>
    <name evidence="6" type="ORF">DARMORV10_A02P04940.1</name>
</gene>